<dbReference type="PROSITE" id="PS50950">
    <property type="entry name" value="ZF_THAP"/>
    <property type="match status" value="1"/>
</dbReference>
<dbReference type="Pfam" id="PF05485">
    <property type="entry name" value="THAP"/>
    <property type="match status" value="1"/>
</dbReference>
<dbReference type="PANTHER" id="PTHR46600">
    <property type="entry name" value="THAP DOMAIN-CONTAINING"/>
    <property type="match status" value="1"/>
</dbReference>
<dbReference type="InterPro" id="IPR038441">
    <property type="entry name" value="THAP_Znf_sf"/>
</dbReference>
<reference evidence="7" key="1">
    <citation type="submission" date="2021-12" db="EMBL/GenBank/DDBJ databases">
        <authorList>
            <person name="King R."/>
        </authorList>
    </citation>
    <scope>NUCLEOTIDE SEQUENCE</scope>
</reference>
<gene>
    <name evidence="7" type="ORF">MELIAE_LOCUS260</name>
</gene>
<dbReference type="OrthoDB" id="6778722at2759"/>
<evidence type="ECO:0000313" key="8">
    <source>
        <dbReference type="Proteomes" id="UP001154078"/>
    </source>
</evidence>
<keyword evidence="4 5" id="KW-0238">DNA-binding</keyword>
<evidence type="ECO:0000259" key="6">
    <source>
        <dbReference type="PROSITE" id="PS50950"/>
    </source>
</evidence>
<dbReference type="GO" id="GO:0043565">
    <property type="term" value="F:sequence-specific DNA binding"/>
    <property type="evidence" value="ECO:0007669"/>
    <property type="project" value="InterPro"/>
</dbReference>
<dbReference type="SUPFAM" id="SSF57716">
    <property type="entry name" value="Glucocorticoid receptor-like (DNA-binding domain)"/>
    <property type="match status" value="1"/>
</dbReference>
<protein>
    <recommendedName>
        <fullName evidence="6">THAP-type domain-containing protein</fullName>
    </recommendedName>
</protein>
<name>A0A9P0AQS9_BRAAE</name>
<dbReference type="PANTHER" id="PTHR46600:SF11">
    <property type="entry name" value="THAP DOMAIN-CONTAINING PROTEIN 10"/>
    <property type="match status" value="1"/>
</dbReference>
<evidence type="ECO:0000256" key="3">
    <source>
        <dbReference type="ARBA" id="ARBA00022833"/>
    </source>
</evidence>
<dbReference type="InterPro" id="IPR006612">
    <property type="entry name" value="THAP_Znf"/>
</dbReference>
<dbReference type="SMART" id="SM00692">
    <property type="entry name" value="DM3"/>
    <property type="match status" value="1"/>
</dbReference>
<evidence type="ECO:0000256" key="4">
    <source>
        <dbReference type="ARBA" id="ARBA00023125"/>
    </source>
</evidence>
<dbReference type="GO" id="GO:0008270">
    <property type="term" value="F:zinc ion binding"/>
    <property type="evidence" value="ECO:0007669"/>
    <property type="project" value="UniProtKB-KW"/>
</dbReference>
<evidence type="ECO:0000256" key="1">
    <source>
        <dbReference type="ARBA" id="ARBA00022723"/>
    </source>
</evidence>
<evidence type="ECO:0000256" key="5">
    <source>
        <dbReference type="PROSITE-ProRule" id="PRU00309"/>
    </source>
</evidence>
<dbReference type="InterPro" id="IPR026516">
    <property type="entry name" value="THAP1/10"/>
</dbReference>
<dbReference type="AlphaFoldDB" id="A0A9P0AQS9"/>
<organism evidence="7 8">
    <name type="scientific">Brassicogethes aeneus</name>
    <name type="common">Rape pollen beetle</name>
    <name type="synonym">Meligethes aeneus</name>
    <dbReference type="NCBI Taxonomy" id="1431903"/>
    <lineage>
        <taxon>Eukaryota</taxon>
        <taxon>Metazoa</taxon>
        <taxon>Ecdysozoa</taxon>
        <taxon>Arthropoda</taxon>
        <taxon>Hexapoda</taxon>
        <taxon>Insecta</taxon>
        <taxon>Pterygota</taxon>
        <taxon>Neoptera</taxon>
        <taxon>Endopterygota</taxon>
        <taxon>Coleoptera</taxon>
        <taxon>Polyphaga</taxon>
        <taxon>Cucujiformia</taxon>
        <taxon>Nitidulidae</taxon>
        <taxon>Meligethinae</taxon>
        <taxon>Brassicogethes</taxon>
    </lineage>
</organism>
<dbReference type="Proteomes" id="UP001154078">
    <property type="component" value="Chromosome 1"/>
</dbReference>
<dbReference type="EMBL" id="OV121132">
    <property type="protein sequence ID" value="CAH0545996.1"/>
    <property type="molecule type" value="Genomic_DNA"/>
</dbReference>
<keyword evidence="8" id="KW-1185">Reference proteome</keyword>
<accession>A0A9P0AQS9</accession>
<keyword evidence="2 5" id="KW-0863">Zinc-finger</keyword>
<evidence type="ECO:0000256" key="2">
    <source>
        <dbReference type="ARBA" id="ARBA00022771"/>
    </source>
</evidence>
<feature type="domain" description="THAP-type" evidence="6">
    <location>
        <begin position="1"/>
        <end position="74"/>
    </location>
</feature>
<dbReference type="Gene3D" id="6.20.210.20">
    <property type="entry name" value="THAP domain"/>
    <property type="match status" value="1"/>
</dbReference>
<keyword evidence="1" id="KW-0479">Metal-binding</keyword>
<dbReference type="SMART" id="SM00980">
    <property type="entry name" value="THAP"/>
    <property type="match status" value="1"/>
</dbReference>
<sequence>MGRRCGLCNSTSGQGIKLHSFPKKPELVTLWKLACGYNESDVVRRVTICSNHFRLEDYDDTGKKLKTGAIPSFIKGRKHANALLPKAPHLLESGAYSEDFPELVELIKVEPKDVCNDMEETIQEENIEIKEEDYSEHIDIEFADQCIEYTIKYLKQCTETDLVNRIMLLENLKKDLPTFK</sequence>
<evidence type="ECO:0000313" key="7">
    <source>
        <dbReference type="EMBL" id="CAH0545996.1"/>
    </source>
</evidence>
<keyword evidence="3" id="KW-0862">Zinc</keyword>
<proteinExistence type="predicted"/>